<name>A0A8C9PZQ8_SPEDA</name>
<dbReference type="GO" id="GO:0005634">
    <property type="term" value="C:nucleus"/>
    <property type="evidence" value="ECO:0007669"/>
    <property type="project" value="TreeGrafter"/>
</dbReference>
<evidence type="ECO:0000313" key="2">
    <source>
        <dbReference type="Ensembl" id="ENSSDAP00000016259.1"/>
    </source>
</evidence>
<evidence type="ECO:0000313" key="3">
    <source>
        <dbReference type="Proteomes" id="UP000694422"/>
    </source>
</evidence>
<evidence type="ECO:0000256" key="1">
    <source>
        <dbReference type="SAM" id="MobiDB-lite"/>
    </source>
</evidence>
<dbReference type="InterPro" id="IPR027852">
    <property type="entry name" value="C1ORF64"/>
</dbReference>
<keyword evidence="3" id="KW-1185">Reference proteome</keyword>
<reference evidence="2" key="1">
    <citation type="submission" date="2025-08" db="UniProtKB">
        <authorList>
            <consortium name="Ensembl"/>
        </authorList>
    </citation>
    <scope>IDENTIFICATION</scope>
</reference>
<dbReference type="Ensembl" id="ENSSDAT00000018465.1">
    <property type="protein sequence ID" value="ENSSDAP00000016259.1"/>
    <property type="gene ID" value="ENSSDAG00000014713.1"/>
</dbReference>
<dbReference type="GO" id="GO:0033148">
    <property type="term" value="P:positive regulation of intracellular estrogen receptor signaling pathway"/>
    <property type="evidence" value="ECO:0007669"/>
    <property type="project" value="TreeGrafter"/>
</dbReference>
<dbReference type="GO" id="GO:0005737">
    <property type="term" value="C:cytoplasm"/>
    <property type="evidence" value="ECO:0007669"/>
    <property type="project" value="TreeGrafter"/>
</dbReference>
<proteinExistence type="predicted"/>
<organism evidence="2 3">
    <name type="scientific">Spermophilus dauricus</name>
    <name type="common">Daurian ground squirrel</name>
    <dbReference type="NCBI Taxonomy" id="99837"/>
    <lineage>
        <taxon>Eukaryota</taxon>
        <taxon>Metazoa</taxon>
        <taxon>Chordata</taxon>
        <taxon>Craniata</taxon>
        <taxon>Vertebrata</taxon>
        <taxon>Euteleostomi</taxon>
        <taxon>Mammalia</taxon>
        <taxon>Eutheria</taxon>
        <taxon>Euarchontoglires</taxon>
        <taxon>Glires</taxon>
        <taxon>Rodentia</taxon>
        <taxon>Sciuromorpha</taxon>
        <taxon>Sciuridae</taxon>
        <taxon>Xerinae</taxon>
        <taxon>Marmotini</taxon>
        <taxon>Spermophilus</taxon>
    </lineage>
</organism>
<dbReference type="Proteomes" id="UP000694422">
    <property type="component" value="Unplaced"/>
</dbReference>
<sequence length="171" mass="18076">MAPSEDFRDWRTSLKDTGLETSSGGKRARCHKAIPTAHMTFVIDCVRGKQLSLAAPPVPPQVPSPSQGPVTLPMKTYIVFCGENQPQTALDIPWGGGCLAQAKDALPPRPPRRGAVDPASLPDIPDSPPCPQRTPKAKGRPLKTGPARSSTWGTVKGSLKALSSCVCGQTD</sequence>
<feature type="compositionally biased region" description="Basic and acidic residues" evidence="1">
    <location>
        <begin position="1"/>
        <end position="18"/>
    </location>
</feature>
<dbReference type="PANTHER" id="PTHR38494:SF1">
    <property type="entry name" value="STEROID RECEPTOR-ASSOCIATED AND REGULATED PROTEIN"/>
    <property type="match status" value="1"/>
</dbReference>
<reference evidence="2" key="2">
    <citation type="submission" date="2025-09" db="UniProtKB">
        <authorList>
            <consortium name="Ensembl"/>
        </authorList>
    </citation>
    <scope>IDENTIFICATION</scope>
</reference>
<feature type="region of interest" description="Disordered" evidence="1">
    <location>
        <begin position="100"/>
        <end position="155"/>
    </location>
</feature>
<accession>A0A8C9PZQ8</accession>
<dbReference type="Pfam" id="PF15547">
    <property type="entry name" value="C1ORF64"/>
    <property type="match status" value="1"/>
</dbReference>
<dbReference type="GO" id="GO:0030331">
    <property type="term" value="F:nuclear estrogen receptor binding"/>
    <property type="evidence" value="ECO:0007669"/>
    <property type="project" value="TreeGrafter"/>
</dbReference>
<dbReference type="AlphaFoldDB" id="A0A8C9PZQ8"/>
<protein>
    <submittedName>
        <fullName evidence="2">Steroid receptor associated and regulated protein</fullName>
    </submittedName>
</protein>
<dbReference type="PANTHER" id="PTHR38494">
    <property type="entry name" value="STEROID RECEPTOR-ASSOCIATED AND REGULATED PROTEIN"/>
    <property type="match status" value="1"/>
</dbReference>
<feature type="region of interest" description="Disordered" evidence="1">
    <location>
        <begin position="1"/>
        <end position="25"/>
    </location>
</feature>